<keyword evidence="6 9" id="KW-1133">Transmembrane helix</keyword>
<dbReference type="SUPFAM" id="SSF56954">
    <property type="entry name" value="Outer membrane efflux proteins (OEP)"/>
    <property type="match status" value="1"/>
</dbReference>
<evidence type="ECO:0000256" key="2">
    <source>
        <dbReference type="ARBA" id="ARBA00010942"/>
    </source>
</evidence>
<feature type="transmembrane region" description="Helical" evidence="9">
    <location>
        <begin position="470"/>
        <end position="490"/>
    </location>
</feature>
<protein>
    <submittedName>
        <fullName evidence="10">Cobalt-zinc-cadmium resistance protein CzcA</fullName>
    </submittedName>
</protein>
<dbReference type="Gene3D" id="1.20.1600.10">
    <property type="entry name" value="Outer membrane efflux proteins (OEP)"/>
    <property type="match status" value="1"/>
</dbReference>
<dbReference type="InterPro" id="IPR027463">
    <property type="entry name" value="AcrB_DN_DC_subdom"/>
</dbReference>
<keyword evidence="7 9" id="KW-0472">Membrane</keyword>
<dbReference type="GO" id="GO:0005886">
    <property type="term" value="C:plasma membrane"/>
    <property type="evidence" value="ECO:0007669"/>
    <property type="project" value="UniProtKB-SubCell"/>
</dbReference>
<feature type="coiled-coil region" evidence="8">
    <location>
        <begin position="1233"/>
        <end position="1267"/>
    </location>
</feature>
<evidence type="ECO:0000256" key="5">
    <source>
        <dbReference type="ARBA" id="ARBA00022692"/>
    </source>
</evidence>
<gene>
    <name evidence="10" type="ORF">SAMN05421813_10381</name>
</gene>
<dbReference type="Pfam" id="PF00873">
    <property type="entry name" value="ACR_tran"/>
    <property type="match status" value="1"/>
</dbReference>
<evidence type="ECO:0000256" key="6">
    <source>
        <dbReference type="ARBA" id="ARBA00022989"/>
    </source>
</evidence>
<evidence type="ECO:0000313" key="11">
    <source>
        <dbReference type="Proteomes" id="UP000199226"/>
    </source>
</evidence>
<dbReference type="Gene3D" id="3.30.70.1440">
    <property type="entry name" value="Multidrug efflux transporter AcrB pore domain"/>
    <property type="match status" value="1"/>
</dbReference>
<feature type="transmembrane region" description="Helical" evidence="9">
    <location>
        <begin position="1064"/>
        <end position="1083"/>
    </location>
</feature>
<feature type="transmembrane region" description="Helical" evidence="9">
    <location>
        <begin position="896"/>
        <end position="915"/>
    </location>
</feature>
<name>A0A1G9NKQ5_9SPHI</name>
<dbReference type="InterPro" id="IPR001036">
    <property type="entry name" value="Acrflvin-R"/>
</dbReference>
<evidence type="ECO:0000256" key="1">
    <source>
        <dbReference type="ARBA" id="ARBA00004651"/>
    </source>
</evidence>
<dbReference type="Gene3D" id="1.20.1640.10">
    <property type="entry name" value="Multidrug efflux transporter AcrB transmembrane domain"/>
    <property type="match status" value="2"/>
</dbReference>
<dbReference type="GO" id="GO:0008324">
    <property type="term" value="F:monoatomic cation transmembrane transporter activity"/>
    <property type="evidence" value="ECO:0007669"/>
    <property type="project" value="InterPro"/>
</dbReference>
<feature type="transmembrane region" description="Helical" evidence="9">
    <location>
        <begin position="363"/>
        <end position="379"/>
    </location>
</feature>
<dbReference type="STRING" id="990371.SAMN05421813_10381"/>
<feature type="transmembrane region" description="Helical" evidence="9">
    <location>
        <begin position="1026"/>
        <end position="1052"/>
    </location>
</feature>
<evidence type="ECO:0000256" key="4">
    <source>
        <dbReference type="ARBA" id="ARBA00022475"/>
    </source>
</evidence>
<dbReference type="GO" id="GO:0042910">
    <property type="term" value="F:xenobiotic transmembrane transporter activity"/>
    <property type="evidence" value="ECO:0007669"/>
    <property type="project" value="TreeGrafter"/>
</dbReference>
<feature type="transmembrane region" description="Helical" evidence="9">
    <location>
        <begin position="412"/>
        <end position="439"/>
    </location>
</feature>
<feature type="transmembrane region" description="Helical" evidence="9">
    <location>
        <begin position="386"/>
        <end position="406"/>
    </location>
</feature>
<feature type="transmembrane region" description="Helical" evidence="9">
    <location>
        <begin position="560"/>
        <end position="577"/>
    </location>
</feature>
<sequence length="1475" mass="162536">MLLVHTFEFTFNTSRSVKHMFNKIILFSIKNKIAVGLMTLALIIWGIYSLTRLPIDAVPDITNNQVQVISQAPSLGAQEVEQFITAPIELAMANIPNVIEKRSISRSGLSVITIVFTDETDIYWARQQVSAQLKEAEGKIPLGLAEPALAPITTGLGEIYQYVLHAKKGYESKYSATDLRTLQDWVVRTQLAGTKGVAEVSGWGGYVKQYEIALDNDKLNSFNITVPEIYEALEKNNENTGGSYIEQQSNSYAIRGIGQVKTLADIERIVVKNSGGVPILIRDIGMVQFGSATRYGAVTRNGEGEVVAGITLMLKGENFNEVIKNVKERVVQIQKSLPEGVVIEPFIDRTELVGRAISTVQKNLIEGALIVIFILLLLLGNWRAGLVVASVIPLSMLFAFAMMRLFGVSGNLMSLGAIDFGLIVDGAVIIVEAIVFRLTESKLFPDKPRLTQSQMDQEVFTASSKIRNSAAFGEIIILIVYLPLLSLVGIEGKMFRPMAETVVFAILGAFILSMTYVPMMSALFLSKNTVHKRTISDKLMDRLRDVYQPALEKVLKFKKLTVAATLLLFGFSLWLFSGMGGEFIPQLDEGDLTVEIAMAQGTSLTQVVETFGKAEKILKSQFPEVKQVVTRIGSSEIPTDPMPVERADMMVAMKPKAEWVSADTKEEMVEKMEEALSVLPGVNIEITQPMQMRFNELMTGVRQDVAIKVYGEDLDVLTQQANRIAKLIAPVDGVSEPIVERVSGLPQIVVEYDRDKIAQYGLTISDVNSILRTAYAGRVAGVVFEGEKRFDMVVRLQRDLRQNISGIDNLFIPLPSGNKIPLSQIASISLKEAPAQVSREDGKRRIYVGFNVRGRDVERTVADIQEIMNEKLKLPPGYYVTYGGQFENLVEAKKRLAIAVPAALILILGLLYATFRSFTQMFLIFTAVPLSAIGGVFALLARGMPFSISAGVGFIALFGVAVLNGIVLIGYFNQLKQEGVTDIYKRVIEGTKVRLRPVIMTAAVASLGFLPMALSAGAGAEVQKPLATVVIGGLISATFLTLFVLPCLYILFSGRKIKISKARKPLVIVFLLVLSGFGSFSTAQAQTAPLTLDSIISLAIKNNLQVRSANLSVDQARALQKTGFDPGKTEFTLSQDPSGGGGSDNSLGATQAFAWPGLYKKQRTVLNLQTQLAEKSRNFTQAEIIRATKIAYYGYLFSLRTLRTLDFQDSVYRNFINKSEIRFKTGETSNLELITARNKYQEVQALKKAAQTNLKIQELNIQQLLNTHVPVQLAENDLPILLLNDPGTDFASGNPLVGYYQQQIEIANARIKLQQSRAMPDLTLGYSQQLVIKSFDPAKINRGYTPGTRIAGIQFGIAVPLFNGAGRARVNSEKLAAQIAETDYLRIQGQFQTQYQQALQEYAKNKQMVDYYTSSGLKQADEQLRIAQVSFDLGEIGYIEFIQNVSLAIQSKLTYLETVNQLNQSAIQLQYLKGE</sequence>
<keyword evidence="3" id="KW-0813">Transport</keyword>
<dbReference type="Proteomes" id="UP000199226">
    <property type="component" value="Unassembled WGS sequence"/>
</dbReference>
<reference evidence="11" key="1">
    <citation type="submission" date="2016-10" db="EMBL/GenBank/DDBJ databases">
        <authorList>
            <person name="Varghese N."/>
            <person name="Submissions S."/>
        </authorList>
    </citation>
    <scope>NUCLEOTIDE SEQUENCE [LARGE SCALE GENOMIC DNA]</scope>
    <source>
        <strain evidence="11">DSM 24536</strain>
    </source>
</reference>
<dbReference type="PANTHER" id="PTHR32063:SF24">
    <property type="entry name" value="CATION EFFLUX SYSTEM (ACRB_ACRD_ACRF FAMILY)"/>
    <property type="match status" value="1"/>
</dbReference>
<accession>A0A1G9NKQ5</accession>
<organism evidence="10 11">
    <name type="scientific">Daejeonella rubra</name>
    <dbReference type="NCBI Taxonomy" id="990371"/>
    <lineage>
        <taxon>Bacteria</taxon>
        <taxon>Pseudomonadati</taxon>
        <taxon>Bacteroidota</taxon>
        <taxon>Sphingobacteriia</taxon>
        <taxon>Sphingobacteriales</taxon>
        <taxon>Sphingobacteriaceae</taxon>
        <taxon>Daejeonella</taxon>
    </lineage>
</organism>
<dbReference type="PRINTS" id="PR00702">
    <property type="entry name" value="ACRIFLAVINRP"/>
</dbReference>
<dbReference type="InterPro" id="IPR004763">
    <property type="entry name" value="CusA-like"/>
</dbReference>
<dbReference type="PANTHER" id="PTHR32063">
    <property type="match status" value="1"/>
</dbReference>
<evidence type="ECO:0000256" key="7">
    <source>
        <dbReference type="ARBA" id="ARBA00023136"/>
    </source>
</evidence>
<comment type="similarity">
    <text evidence="2">Belongs to the resistance-nodulation-cell division (RND) (TC 2.A.6) family.</text>
</comment>
<feature type="transmembrane region" description="Helical" evidence="9">
    <location>
        <begin position="24"/>
        <end position="48"/>
    </location>
</feature>
<dbReference type="Gene3D" id="3.30.70.1320">
    <property type="entry name" value="Multidrug efflux transporter AcrB pore domain like"/>
    <property type="match status" value="1"/>
</dbReference>
<keyword evidence="11" id="KW-1185">Reference proteome</keyword>
<evidence type="ECO:0000313" key="10">
    <source>
        <dbReference type="EMBL" id="SDL87178.1"/>
    </source>
</evidence>
<feature type="transmembrane region" description="Helical" evidence="9">
    <location>
        <begin position="946"/>
        <end position="972"/>
    </location>
</feature>
<evidence type="ECO:0000256" key="9">
    <source>
        <dbReference type="SAM" id="Phobius"/>
    </source>
</evidence>
<dbReference type="GO" id="GO:0015562">
    <property type="term" value="F:efflux transmembrane transporter activity"/>
    <property type="evidence" value="ECO:0007669"/>
    <property type="project" value="InterPro"/>
</dbReference>
<keyword evidence="5 9" id="KW-0812">Transmembrane</keyword>
<dbReference type="SUPFAM" id="SSF82693">
    <property type="entry name" value="Multidrug efflux transporter AcrB pore domain, PN1, PN2, PC1 and PC2 subdomains"/>
    <property type="match status" value="3"/>
</dbReference>
<dbReference type="SUPFAM" id="SSF82866">
    <property type="entry name" value="Multidrug efflux transporter AcrB transmembrane domain"/>
    <property type="match status" value="2"/>
</dbReference>
<dbReference type="Gene3D" id="3.30.70.1430">
    <property type="entry name" value="Multidrug efflux transporter AcrB pore domain"/>
    <property type="match status" value="2"/>
</dbReference>
<dbReference type="SUPFAM" id="SSF82714">
    <property type="entry name" value="Multidrug efflux transporter AcrB TolC docking domain, DN and DC subdomains"/>
    <property type="match status" value="2"/>
</dbReference>
<keyword evidence="8" id="KW-0175">Coiled coil</keyword>
<comment type="subcellular location">
    <subcellularLocation>
        <location evidence="1">Cell membrane</location>
        <topology evidence="1">Multi-pass membrane protein</topology>
    </subcellularLocation>
</comment>
<dbReference type="EMBL" id="FNHH01000003">
    <property type="protein sequence ID" value="SDL87178.1"/>
    <property type="molecule type" value="Genomic_DNA"/>
</dbReference>
<dbReference type="NCBIfam" id="TIGR00914">
    <property type="entry name" value="2A0601"/>
    <property type="match status" value="1"/>
</dbReference>
<keyword evidence="4" id="KW-1003">Cell membrane</keyword>
<proteinExistence type="inferred from homology"/>
<dbReference type="Gene3D" id="3.30.2090.10">
    <property type="entry name" value="Multidrug efflux transporter AcrB TolC docking domain, DN and DC subdomains"/>
    <property type="match status" value="2"/>
</dbReference>
<evidence type="ECO:0000256" key="3">
    <source>
        <dbReference type="ARBA" id="ARBA00022448"/>
    </source>
</evidence>
<feature type="transmembrane region" description="Helical" evidence="9">
    <location>
        <begin position="502"/>
        <end position="525"/>
    </location>
</feature>
<feature type="transmembrane region" description="Helical" evidence="9">
    <location>
        <begin position="993"/>
        <end position="1014"/>
    </location>
</feature>
<evidence type="ECO:0000256" key="8">
    <source>
        <dbReference type="SAM" id="Coils"/>
    </source>
</evidence>
<feature type="transmembrane region" description="Helical" evidence="9">
    <location>
        <begin position="922"/>
        <end position="940"/>
    </location>
</feature>